<feature type="coiled-coil region" evidence="1">
    <location>
        <begin position="29"/>
        <end position="78"/>
    </location>
</feature>
<keyword evidence="1" id="KW-0175">Coiled coil</keyword>
<evidence type="ECO:0000256" key="1">
    <source>
        <dbReference type="SAM" id="Coils"/>
    </source>
</evidence>
<evidence type="ECO:0000313" key="3">
    <source>
        <dbReference type="Proteomes" id="UP000241960"/>
    </source>
</evidence>
<sequence>MFNTVADTTILVSVGGVLGYICRFALTSIKDVSLEQKRHNDQLEILQRNQEQEWELFRKQKEKEIELLNQQKELDRKTTYFNNYFSVYSELYKQLQIVSRDVNMFYMWETALKESYPEIYKNNDFSEELLYNYKTQVNSYIRQDLNHKVFLQLLIDEVAELKMTYFANKILVQNMEQFLIDEFIGISQEFIELLREFPKELKSYRNEKDRENAHSNFYNRNKEEIEEKRKRLDDLLNQLENMFKGNFE</sequence>
<name>A0A9Q6MWQ8_9STAP</name>
<accession>A0A9Q6MWQ8</accession>
<dbReference type="Proteomes" id="UP000241960">
    <property type="component" value="Unassembled WGS sequence"/>
</dbReference>
<dbReference type="AlphaFoldDB" id="A0A9Q6MWQ8"/>
<reference evidence="2 3" key="1">
    <citation type="journal article" date="2016" name="Front. Microbiol.">
        <title>Comprehensive Phylogenetic Analysis of Bovine Non-aureus Staphylococci Species Based on Whole-Genome Sequencing.</title>
        <authorList>
            <person name="Naushad S."/>
            <person name="Barkema H.W."/>
            <person name="Luby C."/>
            <person name="Condas L.A."/>
            <person name="Nobrega D.B."/>
            <person name="Carson D.A."/>
            <person name="De Buck J."/>
        </authorList>
    </citation>
    <scope>NUCLEOTIDE SEQUENCE [LARGE SCALE GENOMIC DNA]</scope>
    <source>
        <strain evidence="2 3">SNUC 1231</strain>
    </source>
</reference>
<protein>
    <submittedName>
        <fullName evidence="2">Uncharacterized protein</fullName>
    </submittedName>
</protein>
<comment type="caution">
    <text evidence="2">The sequence shown here is derived from an EMBL/GenBank/DDBJ whole genome shotgun (WGS) entry which is preliminary data.</text>
</comment>
<dbReference type="RefSeq" id="WP_107544729.1">
    <property type="nucleotide sequence ID" value="NZ_PZFQ01000002.1"/>
</dbReference>
<dbReference type="EMBL" id="PZFQ01000002">
    <property type="protein sequence ID" value="PTI77506.1"/>
    <property type="molecule type" value="Genomic_DNA"/>
</dbReference>
<gene>
    <name evidence="2" type="ORF">BU058_00770</name>
</gene>
<evidence type="ECO:0000313" key="2">
    <source>
        <dbReference type="EMBL" id="PTI77506.1"/>
    </source>
</evidence>
<organism evidence="2 3">
    <name type="scientific">Staphylococcus succinus</name>
    <dbReference type="NCBI Taxonomy" id="61015"/>
    <lineage>
        <taxon>Bacteria</taxon>
        <taxon>Bacillati</taxon>
        <taxon>Bacillota</taxon>
        <taxon>Bacilli</taxon>
        <taxon>Bacillales</taxon>
        <taxon>Staphylococcaceae</taxon>
        <taxon>Staphylococcus</taxon>
    </lineage>
</organism>
<feature type="coiled-coil region" evidence="1">
    <location>
        <begin position="215"/>
        <end position="245"/>
    </location>
</feature>
<proteinExistence type="predicted"/>